<keyword evidence="3" id="KW-1185">Reference proteome</keyword>
<dbReference type="Proteomes" id="UP000005615">
    <property type="component" value="Unassembled WGS sequence"/>
</dbReference>
<evidence type="ECO:0000256" key="1">
    <source>
        <dbReference type="SAM" id="MobiDB-lite"/>
    </source>
</evidence>
<evidence type="ECO:0000313" key="2">
    <source>
        <dbReference type="EMBL" id="EGG29311.1"/>
    </source>
</evidence>
<dbReference type="EMBL" id="AEIG01000056">
    <property type="protein sequence ID" value="EGG29311.1"/>
    <property type="molecule type" value="Genomic_DNA"/>
</dbReference>
<feature type="region of interest" description="Disordered" evidence="1">
    <location>
        <begin position="15"/>
        <end position="55"/>
    </location>
</feature>
<sequence>MSILNQHPRHVAGVPLSTHLGLASEPSAPLLRQNAETRQTAAPELKHDLSRSKRE</sequence>
<accession>F3L2W0</accession>
<protein>
    <submittedName>
        <fullName evidence="2">Uncharacterized protein</fullName>
    </submittedName>
</protein>
<reference evidence="2 3" key="1">
    <citation type="journal article" date="2011" name="J. Bacteriol.">
        <title>Genome sequence of strain IMCC3088, a proteorhodopsin-containing marine bacterium belonging to the OM60/NOR5 clade.</title>
        <authorList>
            <person name="Jang Y."/>
            <person name="Oh H.M."/>
            <person name="Kang I."/>
            <person name="Lee K."/>
            <person name="Yang S.J."/>
            <person name="Cho J.C."/>
        </authorList>
    </citation>
    <scope>NUCLEOTIDE SEQUENCE [LARGE SCALE GENOMIC DNA]</scope>
    <source>
        <strain evidence="2 3">IMCC3088</strain>
    </source>
</reference>
<name>F3L2W0_9GAMM</name>
<feature type="compositionally biased region" description="Basic and acidic residues" evidence="1">
    <location>
        <begin position="44"/>
        <end position="55"/>
    </location>
</feature>
<evidence type="ECO:0000313" key="3">
    <source>
        <dbReference type="Proteomes" id="UP000005615"/>
    </source>
</evidence>
<proteinExistence type="predicted"/>
<comment type="caution">
    <text evidence="2">The sequence shown here is derived from an EMBL/GenBank/DDBJ whole genome shotgun (WGS) entry which is preliminary data.</text>
</comment>
<dbReference type="AlphaFoldDB" id="F3L2W0"/>
<organism evidence="2 3">
    <name type="scientific">Aequoribacter fuscus</name>
    <dbReference type="NCBI Taxonomy" id="2518989"/>
    <lineage>
        <taxon>Bacteria</taxon>
        <taxon>Pseudomonadati</taxon>
        <taxon>Pseudomonadota</taxon>
        <taxon>Gammaproteobacteria</taxon>
        <taxon>Cellvibrionales</taxon>
        <taxon>Halieaceae</taxon>
        <taxon>Aequoribacter</taxon>
    </lineage>
</organism>
<gene>
    <name evidence="2" type="ORF">IMCC3088_1884</name>
</gene>